<evidence type="ECO:0000313" key="4">
    <source>
        <dbReference type="Proteomes" id="UP000797356"/>
    </source>
</evidence>
<dbReference type="PANTHER" id="PTHR31205">
    <property type="entry name" value="ACTIN CROSS-LINKING PROTEIN (DUF569)"/>
    <property type="match status" value="1"/>
</dbReference>
<evidence type="ECO:0000259" key="2">
    <source>
        <dbReference type="Pfam" id="PF04601"/>
    </source>
</evidence>
<evidence type="ECO:0000256" key="1">
    <source>
        <dbReference type="SAM" id="MobiDB-lite"/>
    </source>
</evidence>
<dbReference type="Pfam" id="PF04601">
    <property type="entry name" value="DUF569"/>
    <property type="match status" value="1"/>
</dbReference>
<gene>
    <name evidence="3" type="ORF">COCNU_06G013580</name>
</gene>
<feature type="region of interest" description="Disordered" evidence="1">
    <location>
        <begin position="325"/>
        <end position="463"/>
    </location>
</feature>
<feature type="domain" description="DUF569" evidence="2">
    <location>
        <begin position="1"/>
        <end position="142"/>
    </location>
</feature>
<comment type="caution">
    <text evidence="3">The sequence shown here is derived from an EMBL/GenBank/DDBJ whole genome shotgun (WGS) entry which is preliminary data.</text>
</comment>
<protein>
    <recommendedName>
        <fullName evidence="2">DUF569 domain-containing protein</fullName>
    </recommendedName>
</protein>
<dbReference type="PANTHER" id="PTHR31205:SF69">
    <property type="entry name" value="ACTIN CROSS-LINKING PROTEIN (DUF569)"/>
    <property type="match status" value="1"/>
</dbReference>
<proteinExistence type="predicted"/>
<keyword evidence="4" id="KW-1185">Reference proteome</keyword>
<dbReference type="EMBL" id="CM017877">
    <property type="protein sequence ID" value="KAG1347529.1"/>
    <property type="molecule type" value="Genomic_DNA"/>
</dbReference>
<accession>A0A8K0N3J2</accession>
<sequence length="463" mass="55559">MDLFHRARLVRLRSHLDKFLMAEDDQEHVCQDRQGASYNVRWAVELVEGRHPLVRLKSRHDLYLTASDEPFLLGIAGRKVIQTAPTRLDSSVEWEPIREGFQVMLKTPDGRFLRANGGLPPWRNSVTHYTPHCSIVPTWILWDVHILDITLPSPSTSPSIALDPPPEPDRVSQSSLPYDVSLRLSKTENLAVEVLLEITNYLRSWEPRKEKRVDKERRQPTLLSCLAALVVWFLEHTNIRAPSDPSKFSRLLRWRVCRKMSHDKNFDNIQFHEIEDTLRSVPQEHWFLSSVEERKKSTYSIDEAKLKEKGIKKKMWEVDEEEKWKEEEDDEEYDDEEEQEEEEKKSFVKRKEKEAEEKKRKKKEEERKKMKEDKKKEEEKERKLMEEENMKEEEKKKNEAVKKKKKEEERRRKEEKKKEDAEKGRRRRRRKRRRRRRRRGGRKKKRGGGEKEEAKRKKKEGRA</sequence>
<dbReference type="InterPro" id="IPR007679">
    <property type="entry name" value="DUF569"/>
</dbReference>
<reference evidence="3" key="2">
    <citation type="submission" date="2019-07" db="EMBL/GenBank/DDBJ databases">
        <authorList>
            <person name="Yang Y."/>
            <person name="Bocs S."/>
            <person name="Baudouin L."/>
        </authorList>
    </citation>
    <scope>NUCLEOTIDE SEQUENCE</scope>
    <source>
        <tissue evidence="3">Spear leaf of Hainan Tall coconut</tissue>
    </source>
</reference>
<feature type="compositionally biased region" description="Basic and acidic residues" evidence="1">
    <location>
        <begin position="342"/>
        <end position="423"/>
    </location>
</feature>
<name>A0A8K0N3J2_COCNU</name>
<dbReference type="InterPro" id="IPR008999">
    <property type="entry name" value="Actin-crosslinking"/>
</dbReference>
<dbReference type="AlphaFoldDB" id="A0A8K0N3J2"/>
<evidence type="ECO:0000313" key="3">
    <source>
        <dbReference type="EMBL" id="KAG1347529.1"/>
    </source>
</evidence>
<dbReference type="Proteomes" id="UP000797356">
    <property type="component" value="Chromosome 6"/>
</dbReference>
<dbReference type="FunFam" id="2.80.10.50:FF:000067">
    <property type="entry name" value="BnaC05g19630D protein"/>
    <property type="match status" value="1"/>
</dbReference>
<dbReference type="Gene3D" id="2.80.10.50">
    <property type="match status" value="1"/>
</dbReference>
<feature type="compositionally biased region" description="Acidic residues" evidence="1">
    <location>
        <begin position="327"/>
        <end position="341"/>
    </location>
</feature>
<feature type="compositionally biased region" description="Basic residues" evidence="1">
    <location>
        <begin position="424"/>
        <end position="446"/>
    </location>
</feature>
<dbReference type="SUPFAM" id="SSF50405">
    <property type="entry name" value="Actin-crosslinking proteins"/>
    <property type="match status" value="1"/>
</dbReference>
<organism evidence="3 4">
    <name type="scientific">Cocos nucifera</name>
    <name type="common">Coconut palm</name>
    <dbReference type="NCBI Taxonomy" id="13894"/>
    <lineage>
        <taxon>Eukaryota</taxon>
        <taxon>Viridiplantae</taxon>
        <taxon>Streptophyta</taxon>
        <taxon>Embryophyta</taxon>
        <taxon>Tracheophyta</taxon>
        <taxon>Spermatophyta</taxon>
        <taxon>Magnoliopsida</taxon>
        <taxon>Liliopsida</taxon>
        <taxon>Arecaceae</taxon>
        <taxon>Arecoideae</taxon>
        <taxon>Cocoseae</taxon>
        <taxon>Attaleinae</taxon>
        <taxon>Cocos</taxon>
    </lineage>
</organism>
<reference evidence="3" key="1">
    <citation type="journal article" date="2017" name="Gigascience">
        <title>The genome draft of coconut (Cocos nucifera).</title>
        <authorList>
            <person name="Xiao Y."/>
            <person name="Xu P."/>
            <person name="Fan H."/>
            <person name="Baudouin L."/>
            <person name="Xia W."/>
            <person name="Bocs S."/>
            <person name="Xu J."/>
            <person name="Li Q."/>
            <person name="Guo A."/>
            <person name="Zhou L."/>
            <person name="Li J."/>
            <person name="Wu Y."/>
            <person name="Ma Z."/>
            <person name="Armero A."/>
            <person name="Issali A.E."/>
            <person name="Liu N."/>
            <person name="Peng M."/>
            <person name="Yang Y."/>
        </authorList>
    </citation>
    <scope>NUCLEOTIDE SEQUENCE</scope>
    <source>
        <tissue evidence="3">Spear leaf of Hainan Tall coconut</tissue>
    </source>
</reference>
<dbReference type="OrthoDB" id="2432302at2759"/>
<dbReference type="CDD" id="cd23340">
    <property type="entry name" value="beta-trefoil_FSCN_ACP-like"/>
    <property type="match status" value="1"/>
</dbReference>